<dbReference type="GO" id="GO:0052621">
    <property type="term" value="F:diguanylate cyclase activity"/>
    <property type="evidence" value="ECO:0007669"/>
    <property type="project" value="UniProtKB-EC"/>
</dbReference>
<dbReference type="SUPFAM" id="SSF55073">
    <property type="entry name" value="Nucleotide cyclase"/>
    <property type="match status" value="1"/>
</dbReference>
<dbReference type="Gene3D" id="3.30.70.270">
    <property type="match status" value="1"/>
</dbReference>
<evidence type="ECO:0000256" key="4">
    <source>
        <dbReference type="SAM" id="Phobius"/>
    </source>
</evidence>
<feature type="signal peptide" evidence="5">
    <location>
        <begin position="1"/>
        <end position="24"/>
    </location>
</feature>
<feature type="chain" id="PRO_5037288753" description="diguanylate cyclase" evidence="5">
    <location>
        <begin position="25"/>
        <end position="600"/>
    </location>
</feature>
<evidence type="ECO:0000256" key="2">
    <source>
        <dbReference type="ARBA" id="ARBA00012528"/>
    </source>
</evidence>
<name>A0A919DHI7_9GAMM</name>
<evidence type="ECO:0000313" key="7">
    <source>
        <dbReference type="EMBL" id="GHE42766.1"/>
    </source>
</evidence>
<comment type="cofactor">
    <cofactor evidence="1">
        <name>Mg(2+)</name>
        <dbReference type="ChEBI" id="CHEBI:18420"/>
    </cofactor>
</comment>
<dbReference type="Proteomes" id="UP000636453">
    <property type="component" value="Unassembled WGS sequence"/>
</dbReference>
<organism evidence="7 8">
    <name type="scientific">Vulcaniibacterium thermophilum</name>
    <dbReference type="NCBI Taxonomy" id="1169913"/>
    <lineage>
        <taxon>Bacteria</taxon>
        <taxon>Pseudomonadati</taxon>
        <taxon>Pseudomonadota</taxon>
        <taxon>Gammaproteobacteria</taxon>
        <taxon>Lysobacterales</taxon>
        <taxon>Lysobacteraceae</taxon>
        <taxon>Vulcaniibacterium</taxon>
    </lineage>
</organism>
<keyword evidence="4" id="KW-0812">Transmembrane</keyword>
<dbReference type="EC" id="2.7.7.65" evidence="2"/>
<evidence type="ECO:0000256" key="3">
    <source>
        <dbReference type="ARBA" id="ARBA00034247"/>
    </source>
</evidence>
<keyword evidence="4" id="KW-1133">Transmembrane helix</keyword>
<dbReference type="AlphaFoldDB" id="A0A919DHI7"/>
<dbReference type="InterPro" id="IPR000160">
    <property type="entry name" value="GGDEF_dom"/>
</dbReference>
<sequence length="600" mass="66259">MPHPGLLSLALAAALVLPAIEARASSFSDLLAQADALRTREPARAAELLSRLERRKHEATKAEIQYLRLLRNYRRALRGEYQEAIADAGRLADDAIDPKIGYRAALLVTTVSALNREYLVGLRYLNRASLLADRLQDRSLKHTGDNVAGTLYNEFGHYPMALARAERVLADDPDGRNRCIARQVRVRALHGLGRALDKSRDVDDAIADCASQGEIILVNAIRCTWAEHEAAKGRRREAIALLESHLPEAEATGYTRLTGEMRRLLAQYYLDIGDLAHAEAHARAILRAKGQDGTSQASVVANRVLYEIALSRRDLSAALAYYRRYADADRARLDDVKAREYAFQLGQQEIREKNQSIALLQQQNQLLRLQQEVARKSQWNTRLAIALLVLLTLSAVLWGYRGRRTQRSLRKLAETDGLTGLSNRRHFRACSEAALAQGRQRGRPVSVLLFDLDHFKQINDQCGHASGDWVLREVARVGRLHCRQADVYGRIGGEEFAMTLIDCDLEAALRVAEGCRQSIAAIDARAVACGQPVSASVGVASTQVSGYDYETLMAHADAAMYRAKVGGRNRVTAYAPLPGCDEDDGGRRHARSAAADDACG</sequence>
<keyword evidence="5" id="KW-0732">Signal</keyword>
<dbReference type="PANTHER" id="PTHR45138:SF9">
    <property type="entry name" value="DIGUANYLATE CYCLASE DGCM-RELATED"/>
    <property type="match status" value="1"/>
</dbReference>
<feature type="domain" description="GGDEF" evidence="6">
    <location>
        <begin position="443"/>
        <end position="576"/>
    </location>
</feature>
<dbReference type="InterPro" id="IPR043128">
    <property type="entry name" value="Rev_trsase/Diguanyl_cyclase"/>
</dbReference>
<dbReference type="OrthoDB" id="9803824at2"/>
<dbReference type="SMART" id="SM00267">
    <property type="entry name" value="GGDEF"/>
    <property type="match status" value="1"/>
</dbReference>
<accession>A0A919DHI7</accession>
<dbReference type="InterPro" id="IPR050469">
    <property type="entry name" value="Diguanylate_Cyclase"/>
</dbReference>
<comment type="catalytic activity">
    <reaction evidence="3">
        <text>2 GTP = 3',3'-c-di-GMP + 2 diphosphate</text>
        <dbReference type="Rhea" id="RHEA:24898"/>
        <dbReference type="ChEBI" id="CHEBI:33019"/>
        <dbReference type="ChEBI" id="CHEBI:37565"/>
        <dbReference type="ChEBI" id="CHEBI:58805"/>
        <dbReference type="EC" id="2.7.7.65"/>
    </reaction>
</comment>
<evidence type="ECO:0000256" key="1">
    <source>
        <dbReference type="ARBA" id="ARBA00001946"/>
    </source>
</evidence>
<dbReference type="PANTHER" id="PTHR45138">
    <property type="entry name" value="REGULATORY COMPONENTS OF SENSORY TRANSDUCTION SYSTEM"/>
    <property type="match status" value="1"/>
</dbReference>
<gene>
    <name evidence="7" type="ORF">GCM10007167_25830</name>
</gene>
<dbReference type="InterPro" id="IPR029787">
    <property type="entry name" value="Nucleotide_cyclase"/>
</dbReference>
<evidence type="ECO:0000313" key="8">
    <source>
        <dbReference type="Proteomes" id="UP000636453"/>
    </source>
</evidence>
<evidence type="ECO:0000259" key="6">
    <source>
        <dbReference type="PROSITE" id="PS50887"/>
    </source>
</evidence>
<dbReference type="PROSITE" id="PS50887">
    <property type="entry name" value="GGDEF"/>
    <property type="match status" value="1"/>
</dbReference>
<keyword evidence="8" id="KW-1185">Reference proteome</keyword>
<dbReference type="NCBIfam" id="TIGR00254">
    <property type="entry name" value="GGDEF"/>
    <property type="match status" value="1"/>
</dbReference>
<dbReference type="Pfam" id="PF00990">
    <property type="entry name" value="GGDEF"/>
    <property type="match status" value="1"/>
</dbReference>
<proteinExistence type="predicted"/>
<feature type="transmembrane region" description="Helical" evidence="4">
    <location>
        <begin position="379"/>
        <end position="400"/>
    </location>
</feature>
<dbReference type="EMBL" id="BNCF01000018">
    <property type="protein sequence ID" value="GHE42766.1"/>
    <property type="molecule type" value="Genomic_DNA"/>
</dbReference>
<evidence type="ECO:0000256" key="5">
    <source>
        <dbReference type="SAM" id="SignalP"/>
    </source>
</evidence>
<reference evidence="7" key="1">
    <citation type="journal article" date="2014" name="Int. J. Syst. Evol. Microbiol.">
        <title>Complete genome sequence of Corynebacterium casei LMG S-19264T (=DSM 44701T), isolated from a smear-ripened cheese.</title>
        <authorList>
            <consortium name="US DOE Joint Genome Institute (JGI-PGF)"/>
            <person name="Walter F."/>
            <person name="Albersmeier A."/>
            <person name="Kalinowski J."/>
            <person name="Ruckert C."/>
        </authorList>
    </citation>
    <scope>NUCLEOTIDE SEQUENCE</scope>
    <source>
        <strain evidence="7">KCTC 32020</strain>
    </source>
</reference>
<comment type="caution">
    <text evidence="7">The sequence shown here is derived from an EMBL/GenBank/DDBJ whole genome shotgun (WGS) entry which is preliminary data.</text>
</comment>
<protein>
    <recommendedName>
        <fullName evidence="2">diguanylate cyclase</fullName>
        <ecNumber evidence="2">2.7.7.65</ecNumber>
    </recommendedName>
</protein>
<reference evidence="7" key="2">
    <citation type="submission" date="2020-09" db="EMBL/GenBank/DDBJ databases">
        <authorList>
            <person name="Sun Q."/>
            <person name="Kim S."/>
        </authorList>
    </citation>
    <scope>NUCLEOTIDE SEQUENCE</scope>
    <source>
        <strain evidence="7">KCTC 32020</strain>
    </source>
</reference>
<keyword evidence="4" id="KW-0472">Membrane</keyword>
<dbReference type="FunFam" id="3.30.70.270:FF:000001">
    <property type="entry name" value="Diguanylate cyclase domain protein"/>
    <property type="match status" value="1"/>
</dbReference>
<dbReference type="CDD" id="cd01949">
    <property type="entry name" value="GGDEF"/>
    <property type="match status" value="1"/>
</dbReference>